<reference evidence="4" key="1">
    <citation type="submission" date="2022-12" db="EMBL/GenBank/DDBJ databases">
        <authorList>
            <person name="Webb A."/>
        </authorList>
    </citation>
    <scope>NUCLEOTIDE SEQUENCE</scope>
    <source>
        <strain evidence="4">Pf2</strain>
    </source>
</reference>
<evidence type="ECO:0000313" key="5">
    <source>
        <dbReference type="Proteomes" id="UP001159659"/>
    </source>
</evidence>
<feature type="compositionally biased region" description="Basic and acidic residues" evidence="2">
    <location>
        <begin position="63"/>
        <end position="73"/>
    </location>
</feature>
<evidence type="ECO:0000256" key="2">
    <source>
        <dbReference type="SAM" id="MobiDB-lite"/>
    </source>
</evidence>
<accession>A0AAV0T267</accession>
<evidence type="ECO:0000313" key="4">
    <source>
        <dbReference type="EMBL" id="CAI5713169.1"/>
    </source>
</evidence>
<name>A0AAV0T267_9STRA</name>
<comment type="caution">
    <text evidence="4">The sequence shown here is derived from an EMBL/GenBank/DDBJ whole genome shotgun (WGS) entry which is preliminary data.</text>
</comment>
<organism evidence="4 5">
    <name type="scientific">Peronospora farinosa</name>
    <dbReference type="NCBI Taxonomy" id="134698"/>
    <lineage>
        <taxon>Eukaryota</taxon>
        <taxon>Sar</taxon>
        <taxon>Stramenopiles</taxon>
        <taxon>Oomycota</taxon>
        <taxon>Peronosporomycetes</taxon>
        <taxon>Peronosporales</taxon>
        <taxon>Peronosporaceae</taxon>
        <taxon>Peronospora</taxon>
    </lineage>
</organism>
<dbReference type="AlphaFoldDB" id="A0AAV0T267"/>
<feature type="transmembrane region" description="Helical" evidence="3">
    <location>
        <begin position="245"/>
        <end position="267"/>
    </location>
</feature>
<dbReference type="Proteomes" id="UP001159659">
    <property type="component" value="Unassembled WGS sequence"/>
</dbReference>
<feature type="transmembrane region" description="Helical" evidence="3">
    <location>
        <begin position="214"/>
        <end position="233"/>
    </location>
</feature>
<evidence type="ECO:0000256" key="1">
    <source>
        <dbReference type="SAM" id="Coils"/>
    </source>
</evidence>
<gene>
    <name evidence="4" type="ORF">PFR002_LOCUS2691</name>
</gene>
<protein>
    <recommendedName>
        <fullName evidence="6">Transmembrane protein</fullName>
    </recommendedName>
</protein>
<evidence type="ECO:0008006" key="6">
    <source>
        <dbReference type="Google" id="ProtNLM"/>
    </source>
</evidence>
<feature type="coiled-coil region" evidence="1">
    <location>
        <begin position="11"/>
        <end position="45"/>
    </location>
</feature>
<keyword evidence="1" id="KW-0175">Coiled coil</keyword>
<keyword evidence="3" id="KW-0472">Membrane</keyword>
<keyword evidence="3" id="KW-0812">Transmembrane</keyword>
<proteinExistence type="predicted"/>
<keyword evidence="3" id="KW-1133">Transmembrane helix</keyword>
<sequence>MELARENQLLRQQMEALASASRDEIDAVEEHVVRLRLRVVSLEAAAAAPAWTSSVVIAPDVDTTQKRRQDRQPEVTGLERVSSPIDMDNKVLQKSLSDEEDTDVGSQLDLPTGLPLLVANTACPTCETLDDALEIAKMREIQSSLRIEQFKELNAQLQRQHQETSSSSAGVIRINSPAKDDLVCELQCVLDVADEEADDATKALSSSEEGDARIIAHVSSLSLASAALLALVVDVLKKRSPAEALALVVIVFACTAITLVSFAWNIIAAATR</sequence>
<dbReference type="EMBL" id="CANTFK010000298">
    <property type="protein sequence ID" value="CAI5713169.1"/>
    <property type="molecule type" value="Genomic_DNA"/>
</dbReference>
<feature type="region of interest" description="Disordered" evidence="2">
    <location>
        <begin position="62"/>
        <end position="84"/>
    </location>
</feature>
<evidence type="ECO:0000256" key="3">
    <source>
        <dbReference type="SAM" id="Phobius"/>
    </source>
</evidence>